<keyword evidence="3" id="KW-1185">Reference proteome</keyword>
<evidence type="ECO:0000256" key="1">
    <source>
        <dbReference type="SAM" id="MobiDB-lite"/>
    </source>
</evidence>
<gene>
    <name evidence="2" type="ORF">ColLi_13474</name>
</gene>
<feature type="compositionally biased region" description="Low complexity" evidence="1">
    <location>
        <begin position="40"/>
        <end position="64"/>
    </location>
</feature>
<dbReference type="AlphaFoldDB" id="A0AA37H299"/>
<evidence type="ECO:0000313" key="3">
    <source>
        <dbReference type="Proteomes" id="UP001055172"/>
    </source>
</evidence>
<accession>A0AA37H299</accession>
<organism evidence="2 3">
    <name type="scientific">Colletotrichum liriopes</name>
    <dbReference type="NCBI Taxonomy" id="708192"/>
    <lineage>
        <taxon>Eukaryota</taxon>
        <taxon>Fungi</taxon>
        <taxon>Dikarya</taxon>
        <taxon>Ascomycota</taxon>
        <taxon>Pezizomycotina</taxon>
        <taxon>Sordariomycetes</taxon>
        <taxon>Hypocreomycetidae</taxon>
        <taxon>Glomerellales</taxon>
        <taxon>Glomerellaceae</taxon>
        <taxon>Colletotrichum</taxon>
        <taxon>Colletotrichum spaethianum species complex</taxon>
    </lineage>
</organism>
<evidence type="ECO:0000313" key="2">
    <source>
        <dbReference type="EMBL" id="GJC90636.1"/>
    </source>
</evidence>
<name>A0AA37H299_9PEZI</name>
<reference evidence="2 3" key="1">
    <citation type="submission" date="2021-07" db="EMBL/GenBank/DDBJ databases">
        <title>Genome data of Colletotrichum spaethianum.</title>
        <authorList>
            <person name="Utami Y.D."/>
            <person name="Hiruma K."/>
        </authorList>
    </citation>
    <scope>NUCLEOTIDE SEQUENCE [LARGE SCALE GENOMIC DNA]</scope>
    <source>
        <strain evidence="2 3">MAFF 242679</strain>
    </source>
</reference>
<dbReference type="Proteomes" id="UP001055172">
    <property type="component" value="Unassembled WGS sequence"/>
</dbReference>
<feature type="region of interest" description="Disordered" evidence="1">
    <location>
        <begin position="23"/>
        <end position="67"/>
    </location>
</feature>
<dbReference type="EMBL" id="BPPX01000057">
    <property type="protein sequence ID" value="GJC90636.1"/>
    <property type="molecule type" value="Genomic_DNA"/>
</dbReference>
<feature type="region of interest" description="Disordered" evidence="1">
    <location>
        <begin position="124"/>
        <end position="153"/>
    </location>
</feature>
<proteinExistence type="predicted"/>
<sequence>MPILKATARAAASIRVERVVKEKKGSLRPSGAGVKKLLPKNTTGSNNSNTTMSAAKSSSGISASFPLPSDSKTVKALRIKKAPKAIKQTKTTITPYTSRRAKKLISAASLSGLVPISSFGSRASTMRASLAPPPQEGSSKPESRSRQPPLGPQ</sequence>
<comment type="caution">
    <text evidence="2">The sequence shown here is derived from an EMBL/GenBank/DDBJ whole genome shotgun (WGS) entry which is preliminary data.</text>
</comment>
<protein>
    <submittedName>
        <fullName evidence="2">Uncharacterized protein</fullName>
    </submittedName>
</protein>